<dbReference type="Gene3D" id="1.20.920.10">
    <property type="entry name" value="Bromodomain-like"/>
    <property type="match status" value="1"/>
</dbReference>
<feature type="compositionally biased region" description="Basic and acidic residues" evidence="3">
    <location>
        <begin position="542"/>
        <end position="568"/>
    </location>
</feature>
<feature type="region of interest" description="Disordered" evidence="3">
    <location>
        <begin position="447"/>
        <end position="661"/>
    </location>
</feature>
<comment type="caution">
    <text evidence="5">The sequence shown here is derived from an EMBL/GenBank/DDBJ whole genome shotgun (WGS) entry which is preliminary data.</text>
</comment>
<organism evidence="5 6">
    <name type="scientific">Morella rubra</name>
    <name type="common">Chinese bayberry</name>
    <dbReference type="NCBI Taxonomy" id="262757"/>
    <lineage>
        <taxon>Eukaryota</taxon>
        <taxon>Viridiplantae</taxon>
        <taxon>Streptophyta</taxon>
        <taxon>Embryophyta</taxon>
        <taxon>Tracheophyta</taxon>
        <taxon>Spermatophyta</taxon>
        <taxon>Magnoliopsida</taxon>
        <taxon>eudicotyledons</taxon>
        <taxon>Gunneridae</taxon>
        <taxon>Pentapetalae</taxon>
        <taxon>rosids</taxon>
        <taxon>fabids</taxon>
        <taxon>Fagales</taxon>
        <taxon>Myricaceae</taxon>
        <taxon>Morella</taxon>
    </lineage>
</organism>
<gene>
    <name evidence="5" type="ORF">CJ030_MR1G007282</name>
</gene>
<feature type="compositionally biased region" description="Basic and acidic residues" evidence="3">
    <location>
        <begin position="457"/>
        <end position="468"/>
    </location>
</feature>
<dbReference type="Proteomes" id="UP000516437">
    <property type="component" value="Chromosome 1"/>
</dbReference>
<feature type="compositionally biased region" description="Basic residues" evidence="3">
    <location>
        <begin position="270"/>
        <end position="279"/>
    </location>
</feature>
<evidence type="ECO:0000256" key="2">
    <source>
        <dbReference type="PROSITE-ProRule" id="PRU00035"/>
    </source>
</evidence>
<dbReference type="CDD" id="cd00167">
    <property type="entry name" value="SANT"/>
    <property type="match status" value="1"/>
</dbReference>
<dbReference type="InterPro" id="IPR001005">
    <property type="entry name" value="SANT/Myb"/>
</dbReference>
<dbReference type="Pfam" id="PF00249">
    <property type="entry name" value="Myb_DNA-binding"/>
    <property type="match status" value="1"/>
</dbReference>
<feature type="compositionally biased region" description="Acidic residues" evidence="3">
    <location>
        <begin position="69"/>
        <end position="83"/>
    </location>
</feature>
<dbReference type="SUPFAM" id="SSF47370">
    <property type="entry name" value="Bromodomain"/>
    <property type="match status" value="1"/>
</dbReference>
<feature type="compositionally biased region" description="Polar residues" evidence="3">
    <location>
        <begin position="243"/>
        <end position="254"/>
    </location>
</feature>
<dbReference type="SUPFAM" id="SSF46689">
    <property type="entry name" value="Homeodomain-like"/>
    <property type="match status" value="1"/>
</dbReference>
<feature type="region of interest" description="Disordered" evidence="3">
    <location>
        <begin position="396"/>
        <end position="421"/>
    </location>
</feature>
<reference evidence="5 6" key="1">
    <citation type="journal article" date="2019" name="Plant Biotechnol. J.">
        <title>The red bayberry genome and genetic basis of sex determination.</title>
        <authorList>
            <person name="Jia H.M."/>
            <person name="Jia H.J."/>
            <person name="Cai Q.L."/>
            <person name="Wang Y."/>
            <person name="Zhao H.B."/>
            <person name="Yang W.F."/>
            <person name="Wang G.Y."/>
            <person name="Li Y.H."/>
            <person name="Zhan D.L."/>
            <person name="Shen Y.T."/>
            <person name="Niu Q.F."/>
            <person name="Chang L."/>
            <person name="Qiu J."/>
            <person name="Zhao L."/>
            <person name="Xie H.B."/>
            <person name="Fu W.Y."/>
            <person name="Jin J."/>
            <person name="Li X.W."/>
            <person name="Jiao Y."/>
            <person name="Zhou C.C."/>
            <person name="Tu T."/>
            <person name="Chai C.Y."/>
            <person name="Gao J.L."/>
            <person name="Fan L.J."/>
            <person name="van de Weg E."/>
            <person name="Wang J.Y."/>
            <person name="Gao Z.S."/>
        </authorList>
    </citation>
    <scope>NUCLEOTIDE SEQUENCE [LARGE SCALE GENOMIC DNA]</scope>
    <source>
        <tissue evidence="5">Leaves</tissue>
    </source>
</reference>
<dbReference type="AlphaFoldDB" id="A0A6A1WI03"/>
<dbReference type="InterPro" id="IPR036427">
    <property type="entry name" value="Bromodomain-like_sf"/>
</dbReference>
<evidence type="ECO:0000256" key="3">
    <source>
        <dbReference type="SAM" id="MobiDB-lite"/>
    </source>
</evidence>
<evidence type="ECO:0000256" key="1">
    <source>
        <dbReference type="ARBA" id="ARBA00023117"/>
    </source>
</evidence>
<dbReference type="InterPro" id="IPR009057">
    <property type="entry name" value="Homeodomain-like_sf"/>
</dbReference>
<dbReference type="SMART" id="SM00717">
    <property type="entry name" value="SANT"/>
    <property type="match status" value="1"/>
</dbReference>
<feature type="compositionally biased region" description="Basic and acidic residues" evidence="3">
    <location>
        <begin position="598"/>
        <end position="618"/>
    </location>
</feature>
<dbReference type="EMBL" id="RXIC02000019">
    <property type="protein sequence ID" value="KAB1224912.1"/>
    <property type="molecule type" value="Genomic_DNA"/>
</dbReference>
<dbReference type="Gene3D" id="1.10.10.60">
    <property type="entry name" value="Homeodomain-like"/>
    <property type="match status" value="1"/>
</dbReference>
<dbReference type="OrthoDB" id="1742084at2759"/>
<feature type="compositionally biased region" description="Basic residues" evidence="3">
    <location>
        <begin position="622"/>
        <end position="631"/>
    </location>
</feature>
<keyword evidence="6" id="KW-1185">Reference proteome</keyword>
<dbReference type="PROSITE" id="PS50014">
    <property type="entry name" value="BROMODOMAIN_2"/>
    <property type="match status" value="1"/>
</dbReference>
<feature type="region of interest" description="Disordered" evidence="3">
    <location>
        <begin position="63"/>
        <end position="83"/>
    </location>
</feature>
<name>A0A6A1WI03_9ROSI</name>
<evidence type="ECO:0000259" key="4">
    <source>
        <dbReference type="PROSITE" id="PS50014"/>
    </source>
</evidence>
<feature type="compositionally biased region" description="Basic and acidic residues" evidence="3">
    <location>
        <begin position="145"/>
        <end position="168"/>
    </location>
</feature>
<dbReference type="SMART" id="SM00297">
    <property type="entry name" value="BROMO"/>
    <property type="match status" value="1"/>
</dbReference>
<protein>
    <recommendedName>
        <fullName evidence="4">Bromo domain-containing protein</fullName>
    </recommendedName>
</protein>
<dbReference type="InterPro" id="IPR001487">
    <property type="entry name" value="Bromodomain"/>
</dbReference>
<feature type="region of interest" description="Disordered" evidence="3">
    <location>
        <begin position="120"/>
        <end position="282"/>
    </location>
</feature>
<dbReference type="PANTHER" id="PTHR37888">
    <property type="entry name" value="DNA-BINDING BROMODOMAIN-CONTAINING PROTEIN"/>
    <property type="match status" value="1"/>
</dbReference>
<sequence length="661" mass="73328">MNAQQNQTWGTWEELLLACAVKRHGLKDWDSVSMEVQTRSSLPHPLTTAHNCRRKYHDLRRRFSNSNDDVSEEEPNAPSEIDDSIPWVDELRKLRVAELKQEVQRYDVSISSLESKVKRLEEEREVSLKENGISQVKPDLEDGEERSGNDKKDEPERTGEYSDRENRSVGESNTTGSKVKAVKDDERLGVEPVNTGSDRPDPEFSGSKPLSEHSDDGSSDTVAKNESESAEPSHEGKGGDSSDLPTDSATQSNGRRTRDSSDMQSSASLTRKRKGRRRKEISGVQERAEIIELTAKSQPLVRLLDMIRGHENSSLFERRLESQEGDEYKNMVKQHLDLETVKTRLQKGAYSTCTLAFYRDLLLLFNNAALFFPKSSPESIAAHQLRHLVLNEIPKYTDSSPKEHPLTPDAAVSQPKPELERSDSLLAKHKASAPIIVCRKRSSILAKPSSSAASFGPKDKQGTDEKSPKPPPINPRSDAAVEDNNVAMKTNAKEKPVTGARSLRRSNKNPATNNTNTSSSSSKKQTSTSPSSKASLANKVESTPKADNKKKAEALALEKKRSAADFLRRIKRNSPAETLKPGGKELKTRHSGRGNSSRNERVLRQSSDKKLVKEEGSPSKRSVGRPPKKAAKANTVSVKRGKDSAGKEAASSKRPRKRPRR</sequence>
<feature type="compositionally biased region" description="Low complexity" evidence="3">
    <location>
        <begin position="508"/>
        <end position="535"/>
    </location>
</feature>
<feature type="compositionally biased region" description="Basic and acidic residues" evidence="3">
    <location>
        <begin position="223"/>
        <end position="240"/>
    </location>
</feature>
<dbReference type="PANTHER" id="PTHR37888:SF11">
    <property type="entry name" value="DNA-BINDING BROMODOMAIN-CONTAINING PROTEIN"/>
    <property type="match status" value="1"/>
</dbReference>
<accession>A0A6A1WI03</accession>
<evidence type="ECO:0000313" key="5">
    <source>
        <dbReference type="EMBL" id="KAB1224912.1"/>
    </source>
</evidence>
<proteinExistence type="predicted"/>
<keyword evidence="1 2" id="KW-0103">Bromodomain</keyword>
<evidence type="ECO:0000313" key="6">
    <source>
        <dbReference type="Proteomes" id="UP000516437"/>
    </source>
</evidence>
<dbReference type="Pfam" id="PF00439">
    <property type="entry name" value="Bromodomain"/>
    <property type="match status" value="1"/>
</dbReference>
<feature type="domain" description="Bromo" evidence="4">
    <location>
        <begin position="308"/>
        <end position="379"/>
    </location>
</feature>